<protein>
    <submittedName>
        <fullName evidence="1">Uncharacterized protein</fullName>
    </submittedName>
</protein>
<evidence type="ECO:0000313" key="1">
    <source>
        <dbReference type="EMBL" id="KIJ44832.1"/>
    </source>
</evidence>
<reference evidence="1 2" key="1">
    <citation type="submission" date="2014-06" db="EMBL/GenBank/DDBJ databases">
        <title>Evolutionary Origins and Diversification of the Mycorrhizal Mutualists.</title>
        <authorList>
            <consortium name="DOE Joint Genome Institute"/>
            <consortium name="Mycorrhizal Genomics Consortium"/>
            <person name="Kohler A."/>
            <person name="Kuo A."/>
            <person name="Nagy L.G."/>
            <person name="Floudas D."/>
            <person name="Copeland A."/>
            <person name="Barry K.W."/>
            <person name="Cichocki N."/>
            <person name="Veneault-Fourrey C."/>
            <person name="LaButti K."/>
            <person name="Lindquist E.A."/>
            <person name="Lipzen A."/>
            <person name="Lundell T."/>
            <person name="Morin E."/>
            <person name="Murat C."/>
            <person name="Riley R."/>
            <person name="Ohm R."/>
            <person name="Sun H."/>
            <person name="Tunlid A."/>
            <person name="Henrissat B."/>
            <person name="Grigoriev I.V."/>
            <person name="Hibbett D.S."/>
            <person name="Martin F."/>
        </authorList>
    </citation>
    <scope>NUCLEOTIDE SEQUENCE [LARGE SCALE GENOMIC DNA]</scope>
    <source>
        <strain evidence="1 2">SS14</strain>
    </source>
</reference>
<keyword evidence="2" id="KW-1185">Reference proteome</keyword>
<evidence type="ECO:0000313" key="2">
    <source>
        <dbReference type="Proteomes" id="UP000054279"/>
    </source>
</evidence>
<dbReference type="AlphaFoldDB" id="A0A0C9VR26"/>
<proteinExistence type="predicted"/>
<dbReference type="EMBL" id="KN837115">
    <property type="protein sequence ID" value="KIJ44832.1"/>
    <property type="molecule type" value="Genomic_DNA"/>
</dbReference>
<organism evidence="1 2">
    <name type="scientific">Sphaerobolus stellatus (strain SS14)</name>
    <dbReference type="NCBI Taxonomy" id="990650"/>
    <lineage>
        <taxon>Eukaryota</taxon>
        <taxon>Fungi</taxon>
        <taxon>Dikarya</taxon>
        <taxon>Basidiomycota</taxon>
        <taxon>Agaricomycotina</taxon>
        <taxon>Agaricomycetes</taxon>
        <taxon>Phallomycetidae</taxon>
        <taxon>Geastrales</taxon>
        <taxon>Sphaerobolaceae</taxon>
        <taxon>Sphaerobolus</taxon>
    </lineage>
</organism>
<gene>
    <name evidence="1" type="ORF">M422DRAFT_47189</name>
</gene>
<dbReference type="Proteomes" id="UP000054279">
    <property type="component" value="Unassembled WGS sequence"/>
</dbReference>
<name>A0A0C9VR26_SPHS4</name>
<accession>A0A0C9VR26</accession>
<sequence>MYYIVRFTFLATLALQVVSLVISQSYYVNIFVTITGYLDLSAFYGSLKREEYILRYTDYGEYDYGYDTSRVHIDFLQNVKCRFSGDPQPAAKYEKWDIDQCDTETRNLIPEFPHCDCGWRIYPAHNNWSLDVDDVDDGSIPFAVVVSHDLVSVQYNILKSYFKGSDHSRYYECLPMKAANLGQRIPSIFCCRFILELRKFNDISRPESGLVENSRSRPFSLNGAVFELGADLQMEKHGIPMVMLTWRLRNVKGASRGSMEMERNGCISLRTLYAVTVTAEYYTLVFFT</sequence>
<dbReference type="HOGENOM" id="CLU_966985_0_0_1"/>